<gene>
    <name evidence="2" type="ORF">RDWZM_010432</name>
</gene>
<feature type="signal peptide" evidence="1">
    <location>
        <begin position="1"/>
        <end position="19"/>
    </location>
</feature>
<protein>
    <submittedName>
        <fullName evidence="2">Uncharacterized protein</fullName>
    </submittedName>
</protein>
<proteinExistence type="predicted"/>
<name>A0A9Q0LZ67_BLOTA</name>
<comment type="caution">
    <text evidence="2">The sequence shown here is derived from an EMBL/GenBank/DDBJ whole genome shotgun (WGS) entry which is preliminary data.</text>
</comment>
<evidence type="ECO:0000256" key="1">
    <source>
        <dbReference type="SAM" id="SignalP"/>
    </source>
</evidence>
<evidence type="ECO:0000313" key="3">
    <source>
        <dbReference type="Proteomes" id="UP001142055"/>
    </source>
</evidence>
<evidence type="ECO:0000313" key="2">
    <source>
        <dbReference type="EMBL" id="KAJ6215932.1"/>
    </source>
</evidence>
<keyword evidence="3" id="KW-1185">Reference proteome</keyword>
<dbReference type="Proteomes" id="UP001142055">
    <property type="component" value="Chromosome 4"/>
</dbReference>
<dbReference type="EMBL" id="JAPWDV010000004">
    <property type="protein sequence ID" value="KAJ6215932.1"/>
    <property type="molecule type" value="Genomic_DNA"/>
</dbReference>
<feature type="chain" id="PRO_5040116380" evidence="1">
    <location>
        <begin position="20"/>
        <end position="132"/>
    </location>
</feature>
<keyword evidence="1" id="KW-0732">Signal</keyword>
<organism evidence="2 3">
    <name type="scientific">Blomia tropicalis</name>
    <name type="common">Mite</name>
    <dbReference type="NCBI Taxonomy" id="40697"/>
    <lineage>
        <taxon>Eukaryota</taxon>
        <taxon>Metazoa</taxon>
        <taxon>Ecdysozoa</taxon>
        <taxon>Arthropoda</taxon>
        <taxon>Chelicerata</taxon>
        <taxon>Arachnida</taxon>
        <taxon>Acari</taxon>
        <taxon>Acariformes</taxon>
        <taxon>Sarcoptiformes</taxon>
        <taxon>Astigmata</taxon>
        <taxon>Glycyphagoidea</taxon>
        <taxon>Echimyopodidae</taxon>
        <taxon>Blomia</taxon>
    </lineage>
</organism>
<accession>A0A9Q0LZ67</accession>
<sequence length="132" mass="13721">MYTISSILIICLMFVSSNGQYYGSGHGILPFGYSPSGAYQSRMHFPSTMNIYGGSGSRLGLGYLGNPGIGIKQTGATLANLYGLPQSLAAAPAPRPLSSPYAINPYYGQALNGYGAYGPALMGNAYGGYLGK</sequence>
<reference evidence="2" key="1">
    <citation type="submission" date="2022-12" db="EMBL/GenBank/DDBJ databases">
        <title>Genome assemblies of Blomia tropicalis.</title>
        <authorList>
            <person name="Cui Y."/>
        </authorList>
    </citation>
    <scope>NUCLEOTIDE SEQUENCE</scope>
    <source>
        <tissue evidence="2">Adult mites</tissue>
    </source>
</reference>
<dbReference type="AlphaFoldDB" id="A0A9Q0LZ67"/>